<protein>
    <recommendedName>
        <fullName evidence="2">Glycosyltransferase</fullName>
    </recommendedName>
</protein>
<dbReference type="Gene3D" id="3.90.550.10">
    <property type="entry name" value="Spore Coat Polysaccharide Biosynthesis Protein SpsA, Chain A"/>
    <property type="match status" value="1"/>
</dbReference>
<dbReference type="EMBL" id="MN739172">
    <property type="protein sequence ID" value="QHS92192.1"/>
    <property type="molecule type" value="Genomic_DNA"/>
</dbReference>
<dbReference type="InterPro" id="IPR029044">
    <property type="entry name" value="Nucleotide-diphossugar_trans"/>
</dbReference>
<evidence type="ECO:0008006" key="2">
    <source>
        <dbReference type="Google" id="ProtNLM"/>
    </source>
</evidence>
<accession>A0A6C0BJK1</accession>
<evidence type="ECO:0000313" key="1">
    <source>
        <dbReference type="EMBL" id="QHS92192.1"/>
    </source>
</evidence>
<dbReference type="SUPFAM" id="SSF53448">
    <property type="entry name" value="Nucleotide-diphospho-sugar transferases"/>
    <property type="match status" value="1"/>
</dbReference>
<sequence length="309" mass="35182">MRVFLGAITKNLGDRFSLFKPFTELLLSQLPTLEVFIYENNSTDSTPENLRSWAKSNPRVHVATEHYPPEFFLERGKARTYDNLPCRLEVHAFCRNKMLEMMEAAGESDLTIVMDPDIPTLWSTDVLVHLCSSFPEGADALFANGLAANGRYYDAYTYFDEKFPFGMELVAEEKVLSDKYLAISVHIPPDSPPRRVFNAFGGLAIYRSAHIRGLRYSGVVTPDLHLMNLQLCQAFPENPYVLAAKETPTTHWEGASVGMYMFDKELFYRNNSGYNYPVVCEHVPFHASMAVRGHGRFFIIPQLLYLSDH</sequence>
<reference evidence="1" key="1">
    <citation type="journal article" date="2020" name="Nature">
        <title>Giant virus diversity and host interactions through global metagenomics.</title>
        <authorList>
            <person name="Schulz F."/>
            <person name="Roux S."/>
            <person name="Paez-Espino D."/>
            <person name="Jungbluth S."/>
            <person name="Walsh D.A."/>
            <person name="Denef V.J."/>
            <person name="McMahon K.D."/>
            <person name="Konstantinidis K.T."/>
            <person name="Eloe-Fadrosh E.A."/>
            <person name="Kyrpides N.C."/>
            <person name="Woyke T."/>
        </authorList>
    </citation>
    <scope>NUCLEOTIDE SEQUENCE</scope>
    <source>
        <strain evidence="1">GVMAG-M-3300013285-6</strain>
    </source>
</reference>
<name>A0A6C0BJK1_9ZZZZ</name>
<proteinExistence type="predicted"/>
<dbReference type="AlphaFoldDB" id="A0A6C0BJK1"/>
<organism evidence="1">
    <name type="scientific">viral metagenome</name>
    <dbReference type="NCBI Taxonomy" id="1070528"/>
    <lineage>
        <taxon>unclassified sequences</taxon>
        <taxon>metagenomes</taxon>
        <taxon>organismal metagenomes</taxon>
    </lineage>
</organism>